<dbReference type="InterPro" id="IPR007712">
    <property type="entry name" value="RelE/ParE_toxin"/>
</dbReference>
<organism evidence="2 3">
    <name type="scientific">Veillonella atypica</name>
    <dbReference type="NCBI Taxonomy" id="39777"/>
    <lineage>
        <taxon>Bacteria</taxon>
        <taxon>Bacillati</taxon>
        <taxon>Bacillota</taxon>
        <taxon>Negativicutes</taxon>
        <taxon>Veillonellales</taxon>
        <taxon>Veillonellaceae</taxon>
        <taxon>Veillonella</taxon>
    </lineage>
</organism>
<name>A0A3A6W799_9FIRM</name>
<dbReference type="Gene3D" id="3.30.2310.20">
    <property type="entry name" value="RelE-like"/>
    <property type="match status" value="1"/>
</dbReference>
<gene>
    <name evidence="2" type="ORF">D2965_05485</name>
</gene>
<evidence type="ECO:0000313" key="2">
    <source>
        <dbReference type="EMBL" id="RJY50535.1"/>
    </source>
</evidence>
<dbReference type="EMBL" id="QXZZ01000026">
    <property type="protein sequence ID" value="RJY50535.1"/>
    <property type="molecule type" value="Genomic_DNA"/>
</dbReference>
<evidence type="ECO:0000313" key="3">
    <source>
        <dbReference type="Proteomes" id="UP000277803"/>
    </source>
</evidence>
<dbReference type="Pfam" id="PF05016">
    <property type="entry name" value="ParE_toxin"/>
    <property type="match status" value="1"/>
</dbReference>
<dbReference type="Proteomes" id="UP000277803">
    <property type="component" value="Unassembled WGS sequence"/>
</dbReference>
<dbReference type="InterPro" id="IPR035093">
    <property type="entry name" value="RelE/ParE_toxin_dom_sf"/>
</dbReference>
<reference evidence="2 3" key="1">
    <citation type="submission" date="2018-09" db="EMBL/GenBank/DDBJ databases">
        <title>Genome sequence of Veillonella atypica isolated from periodontal Korean patients.</title>
        <authorList>
            <person name="Lee J.-H."/>
            <person name="Moon J.-H."/>
            <person name="Shin S.-Y."/>
        </authorList>
    </citation>
    <scope>NUCLEOTIDE SEQUENCE [LARGE SCALE GENOMIC DNA]</scope>
    <source>
        <strain evidence="2 3">KHUD_V1</strain>
    </source>
</reference>
<accession>A0A3A6W799</accession>
<comment type="caution">
    <text evidence="2">The sequence shown here is derived from an EMBL/GenBank/DDBJ whole genome shotgun (WGS) entry which is preliminary data.</text>
</comment>
<keyword evidence="1" id="KW-1277">Toxin-antitoxin system</keyword>
<protein>
    <submittedName>
        <fullName evidence="2">Type II toxin-antitoxin system RelE/ParE family toxin</fullName>
    </submittedName>
</protein>
<evidence type="ECO:0000256" key="1">
    <source>
        <dbReference type="ARBA" id="ARBA00022649"/>
    </source>
</evidence>
<dbReference type="RefSeq" id="WP_024066750.1">
    <property type="nucleotide sequence ID" value="NZ_QXZZ01000026.1"/>
</dbReference>
<dbReference type="AlphaFoldDB" id="A0A3A6W799"/>
<proteinExistence type="predicted"/>
<sequence length="108" mass="12910">MEDTAYRIIIMAQADQALHHIVLHVKQSFSNETAKSVYQEIKDRILLLADNPYMGMIPRHTVLRNKNYRMLIINKNIILYRVFDDEKEVRIYNIFSQRQDYLQLLQGL</sequence>